<sequence>MRHLSYDTTTPGSTVPNVYGSIVAHCQLVIGFINSPIDRRDIQQEAALESRPHQDHNHGTTFRSGFMASASPREPYWRSAQPRQAALSRTLPTDHPVQRQTARA</sequence>
<gene>
    <name evidence="1" type="ORF">JR316_0010095</name>
</gene>
<protein>
    <submittedName>
        <fullName evidence="1">Uncharacterized protein</fullName>
    </submittedName>
</protein>
<evidence type="ECO:0000313" key="1">
    <source>
        <dbReference type="EMBL" id="KAH9477863.1"/>
    </source>
</evidence>
<dbReference type="Proteomes" id="UP000664032">
    <property type="component" value="Unassembled WGS sequence"/>
</dbReference>
<name>A0ACB8GQG4_PSICU</name>
<dbReference type="EMBL" id="JAFIQS020000009">
    <property type="protein sequence ID" value="KAH9477863.1"/>
    <property type="molecule type" value="Genomic_DNA"/>
</dbReference>
<comment type="caution">
    <text evidence="1">The sequence shown here is derived from an EMBL/GenBank/DDBJ whole genome shotgun (WGS) entry which is preliminary data.</text>
</comment>
<proteinExistence type="predicted"/>
<keyword evidence="2" id="KW-1185">Reference proteome</keyword>
<reference evidence="1" key="1">
    <citation type="submission" date="2021-10" db="EMBL/GenBank/DDBJ databases">
        <title>Psilocybe cubensis genome.</title>
        <authorList>
            <person name="Mckernan K.J."/>
            <person name="Crawford S."/>
            <person name="Trippe A."/>
            <person name="Kane L.T."/>
            <person name="Mclaughlin S."/>
        </authorList>
    </citation>
    <scope>NUCLEOTIDE SEQUENCE</scope>
    <source>
        <strain evidence="1">MGC-MH-2018</strain>
    </source>
</reference>
<organism evidence="1 2">
    <name type="scientific">Psilocybe cubensis</name>
    <name type="common">Psychedelic mushroom</name>
    <name type="synonym">Stropharia cubensis</name>
    <dbReference type="NCBI Taxonomy" id="181762"/>
    <lineage>
        <taxon>Eukaryota</taxon>
        <taxon>Fungi</taxon>
        <taxon>Dikarya</taxon>
        <taxon>Basidiomycota</taxon>
        <taxon>Agaricomycotina</taxon>
        <taxon>Agaricomycetes</taxon>
        <taxon>Agaricomycetidae</taxon>
        <taxon>Agaricales</taxon>
        <taxon>Agaricineae</taxon>
        <taxon>Strophariaceae</taxon>
        <taxon>Psilocybe</taxon>
    </lineage>
</organism>
<evidence type="ECO:0000313" key="2">
    <source>
        <dbReference type="Proteomes" id="UP000664032"/>
    </source>
</evidence>
<accession>A0ACB8GQG4</accession>